<evidence type="ECO:0000256" key="2">
    <source>
        <dbReference type="SAM" id="SignalP"/>
    </source>
</evidence>
<keyword evidence="1" id="KW-0472">Membrane</keyword>
<dbReference type="RefSeq" id="WP_386197099.1">
    <property type="nucleotide sequence ID" value="NZ_JBHSBC010000066.1"/>
</dbReference>
<feature type="transmembrane region" description="Helical" evidence="1">
    <location>
        <begin position="72"/>
        <end position="92"/>
    </location>
</feature>
<feature type="chain" id="PRO_5046202236" evidence="2">
    <location>
        <begin position="25"/>
        <end position="242"/>
    </location>
</feature>
<comment type="caution">
    <text evidence="3">The sequence shown here is derived from an EMBL/GenBank/DDBJ whole genome shotgun (WGS) entry which is preliminary data.</text>
</comment>
<dbReference type="Proteomes" id="UP001595698">
    <property type="component" value="Unassembled WGS sequence"/>
</dbReference>
<keyword evidence="2" id="KW-0732">Signal</keyword>
<accession>A0ABV8FFS1</accession>
<sequence>MPFTLIHPVVAIPLRRFLPPAALAAGAMVPDLPYFVPYGLTDVLVPVSAPWSPLRDAGQTHRVETGSMVFDLVMALILAGVITVCAAPVRALLPQALARRMGRRGRGRAARWAWWPVAAAVGIATHLLWDRLVDEWLLAAGDVVLMESEGVHLVGSLITLTALGSACWWLWRRPLSEPVSQPGLGVRLALPAAMGVLAAGLIVTVGAGLVVRSLVTLTIDAVVLVLLAYAAFLRLAPSRTRS</sequence>
<evidence type="ECO:0000256" key="1">
    <source>
        <dbReference type="SAM" id="Phobius"/>
    </source>
</evidence>
<proteinExistence type="predicted"/>
<dbReference type="InterPro" id="IPR025238">
    <property type="entry name" value="DUF4184"/>
</dbReference>
<protein>
    <submittedName>
        <fullName evidence="3">DUF4184 family protein</fullName>
    </submittedName>
</protein>
<dbReference type="Pfam" id="PF13803">
    <property type="entry name" value="DUF4184"/>
    <property type="match status" value="1"/>
</dbReference>
<dbReference type="EMBL" id="JBHSBC010000066">
    <property type="protein sequence ID" value="MFC3986741.1"/>
    <property type="molecule type" value="Genomic_DNA"/>
</dbReference>
<feature type="transmembrane region" description="Helical" evidence="1">
    <location>
        <begin position="112"/>
        <end position="129"/>
    </location>
</feature>
<feature type="transmembrane region" description="Helical" evidence="1">
    <location>
        <begin position="192"/>
        <end position="211"/>
    </location>
</feature>
<feature type="transmembrane region" description="Helical" evidence="1">
    <location>
        <begin position="217"/>
        <end position="236"/>
    </location>
</feature>
<organism evidence="3 4">
    <name type="scientific">Streptosporangium jomthongense</name>
    <dbReference type="NCBI Taxonomy" id="1193683"/>
    <lineage>
        <taxon>Bacteria</taxon>
        <taxon>Bacillati</taxon>
        <taxon>Actinomycetota</taxon>
        <taxon>Actinomycetes</taxon>
        <taxon>Streptosporangiales</taxon>
        <taxon>Streptosporangiaceae</taxon>
        <taxon>Streptosporangium</taxon>
    </lineage>
</organism>
<gene>
    <name evidence="3" type="ORF">ACFOYY_41890</name>
</gene>
<name>A0ABV8FFS1_9ACTN</name>
<evidence type="ECO:0000313" key="3">
    <source>
        <dbReference type="EMBL" id="MFC3986741.1"/>
    </source>
</evidence>
<keyword evidence="1" id="KW-0812">Transmembrane</keyword>
<feature type="signal peptide" evidence="2">
    <location>
        <begin position="1"/>
        <end position="24"/>
    </location>
</feature>
<keyword evidence="1" id="KW-1133">Transmembrane helix</keyword>
<feature type="transmembrane region" description="Helical" evidence="1">
    <location>
        <begin position="149"/>
        <end position="171"/>
    </location>
</feature>
<evidence type="ECO:0000313" key="4">
    <source>
        <dbReference type="Proteomes" id="UP001595698"/>
    </source>
</evidence>
<reference evidence="4" key="1">
    <citation type="journal article" date="2019" name="Int. J. Syst. Evol. Microbiol.">
        <title>The Global Catalogue of Microorganisms (GCM) 10K type strain sequencing project: providing services to taxonomists for standard genome sequencing and annotation.</title>
        <authorList>
            <consortium name="The Broad Institute Genomics Platform"/>
            <consortium name="The Broad Institute Genome Sequencing Center for Infectious Disease"/>
            <person name="Wu L."/>
            <person name="Ma J."/>
        </authorList>
    </citation>
    <scope>NUCLEOTIDE SEQUENCE [LARGE SCALE GENOMIC DNA]</scope>
    <source>
        <strain evidence="4">TBRC 7912</strain>
    </source>
</reference>
<keyword evidence="4" id="KW-1185">Reference proteome</keyword>